<evidence type="ECO:0000256" key="2">
    <source>
        <dbReference type="ARBA" id="ARBA00022536"/>
    </source>
</evidence>
<evidence type="ECO:0000256" key="6">
    <source>
        <dbReference type="ARBA" id="ARBA00022737"/>
    </source>
</evidence>
<dbReference type="Gene3D" id="2.10.25.10">
    <property type="entry name" value="Laminin"/>
    <property type="match status" value="1"/>
</dbReference>
<dbReference type="InterPro" id="IPR049883">
    <property type="entry name" value="NOTCH1_EGF-like"/>
</dbReference>
<dbReference type="GO" id="GO:0016020">
    <property type="term" value="C:membrane"/>
    <property type="evidence" value="ECO:0007669"/>
    <property type="project" value="UniProtKB-SubCell"/>
</dbReference>
<keyword evidence="7" id="KW-1133">Transmembrane helix</keyword>
<keyword evidence="3" id="KW-0812">Transmembrane</keyword>
<dbReference type="EMBL" id="JAEAOA010000778">
    <property type="protein sequence ID" value="KAK3606702.1"/>
    <property type="molecule type" value="Genomic_DNA"/>
</dbReference>
<evidence type="ECO:0000313" key="12">
    <source>
        <dbReference type="Proteomes" id="UP001195483"/>
    </source>
</evidence>
<dbReference type="PROSITE" id="PS01187">
    <property type="entry name" value="EGF_CA"/>
    <property type="match status" value="1"/>
</dbReference>
<dbReference type="FunFam" id="2.10.25.10:FF:000119">
    <property type="entry name" value="vitamin K-dependent protein S"/>
    <property type="match status" value="1"/>
</dbReference>
<reference evidence="11" key="3">
    <citation type="submission" date="2023-05" db="EMBL/GenBank/DDBJ databases">
        <authorList>
            <person name="Smith C.H."/>
        </authorList>
    </citation>
    <scope>NUCLEOTIDE SEQUENCE</scope>
    <source>
        <strain evidence="11">CHS0354</strain>
        <tissue evidence="11">Mantle</tissue>
    </source>
</reference>
<dbReference type="InterPro" id="IPR051505">
    <property type="entry name" value="C-type_lectin_domain"/>
</dbReference>
<evidence type="ECO:0000256" key="5">
    <source>
        <dbReference type="ARBA" id="ARBA00022734"/>
    </source>
</evidence>
<comment type="subcellular location">
    <subcellularLocation>
        <location evidence="1">Membrane</location>
        <topology evidence="1">Single-pass type I membrane protein</topology>
    </subcellularLocation>
</comment>
<dbReference type="Pfam" id="PF07645">
    <property type="entry name" value="EGF_CA"/>
    <property type="match status" value="1"/>
</dbReference>
<evidence type="ECO:0000256" key="4">
    <source>
        <dbReference type="ARBA" id="ARBA00022729"/>
    </source>
</evidence>
<keyword evidence="2" id="KW-0245">EGF-like domain</keyword>
<dbReference type="GO" id="GO:0030246">
    <property type="term" value="F:carbohydrate binding"/>
    <property type="evidence" value="ECO:0007669"/>
    <property type="project" value="UniProtKB-KW"/>
</dbReference>
<dbReference type="Proteomes" id="UP001195483">
    <property type="component" value="Unassembled WGS sequence"/>
</dbReference>
<keyword evidence="8" id="KW-0472">Membrane</keyword>
<evidence type="ECO:0000313" key="11">
    <source>
        <dbReference type="EMBL" id="KAK3606702.1"/>
    </source>
</evidence>
<dbReference type="SMART" id="SM00179">
    <property type="entry name" value="EGF_CA"/>
    <property type="match status" value="1"/>
</dbReference>
<reference evidence="11" key="1">
    <citation type="journal article" date="2021" name="Genome Biol. Evol.">
        <title>A High-Quality Reference Genome for a Parasitic Bivalve with Doubly Uniparental Inheritance (Bivalvia: Unionida).</title>
        <authorList>
            <person name="Smith C.H."/>
        </authorList>
    </citation>
    <scope>NUCLEOTIDE SEQUENCE</scope>
    <source>
        <strain evidence="11">CHS0354</strain>
    </source>
</reference>
<feature type="domain" description="EGF-like calcium-binding" evidence="10">
    <location>
        <begin position="23"/>
        <end position="61"/>
    </location>
</feature>
<dbReference type="PANTHER" id="PTHR14789:SF8">
    <property type="entry name" value="C-TYPE LECTIN DOMAIN FAMILY 14 MEMBER A PRECURSOR-RELATED"/>
    <property type="match status" value="1"/>
</dbReference>
<comment type="caution">
    <text evidence="11">The sequence shown here is derived from an EMBL/GenBank/DDBJ whole genome shotgun (WGS) entry which is preliminary data.</text>
</comment>
<reference evidence="11" key="2">
    <citation type="journal article" date="2021" name="Genome Biol. Evol.">
        <title>Developing a high-quality reference genome for a parasitic bivalve with doubly uniparental inheritance (Bivalvia: Unionida).</title>
        <authorList>
            <person name="Smith C.H."/>
        </authorList>
    </citation>
    <scope>NUCLEOTIDE SEQUENCE</scope>
    <source>
        <strain evidence="11">CHS0354</strain>
        <tissue evidence="11">Mantle</tissue>
    </source>
</reference>
<evidence type="ECO:0000256" key="9">
    <source>
        <dbReference type="ARBA" id="ARBA00023157"/>
    </source>
</evidence>
<accession>A0AAE0TA55</accession>
<organism evidence="11 12">
    <name type="scientific">Potamilus streckersoni</name>
    <dbReference type="NCBI Taxonomy" id="2493646"/>
    <lineage>
        <taxon>Eukaryota</taxon>
        <taxon>Metazoa</taxon>
        <taxon>Spiralia</taxon>
        <taxon>Lophotrochozoa</taxon>
        <taxon>Mollusca</taxon>
        <taxon>Bivalvia</taxon>
        <taxon>Autobranchia</taxon>
        <taxon>Heteroconchia</taxon>
        <taxon>Palaeoheterodonta</taxon>
        <taxon>Unionida</taxon>
        <taxon>Unionoidea</taxon>
        <taxon>Unionidae</taxon>
        <taxon>Ambleminae</taxon>
        <taxon>Lampsilini</taxon>
        <taxon>Potamilus</taxon>
    </lineage>
</organism>
<proteinExistence type="predicted"/>
<dbReference type="SUPFAM" id="SSF57196">
    <property type="entry name" value="EGF/Laminin"/>
    <property type="match status" value="1"/>
</dbReference>
<dbReference type="InterPro" id="IPR018097">
    <property type="entry name" value="EGF_Ca-bd_CS"/>
</dbReference>
<keyword evidence="9" id="KW-1015">Disulfide bond</keyword>
<gene>
    <name evidence="11" type="ORF">CHS0354_012906</name>
</gene>
<evidence type="ECO:0000256" key="7">
    <source>
        <dbReference type="ARBA" id="ARBA00022989"/>
    </source>
</evidence>
<evidence type="ECO:0000256" key="1">
    <source>
        <dbReference type="ARBA" id="ARBA00004479"/>
    </source>
</evidence>
<evidence type="ECO:0000259" key="10">
    <source>
        <dbReference type="SMART" id="SM00179"/>
    </source>
</evidence>
<sequence length="78" mass="8287">MSGVSKCYCDKGYAFTVNATCEDINECGNDPCDDICVNTLGSYICRCSTGKVVASDDTTCVVGPIMNRVGTVMPFRGN</sequence>
<name>A0AAE0TA55_9BIVA</name>
<dbReference type="PANTHER" id="PTHR14789">
    <property type="entry name" value="CHONDROLECTIN VARIANT CHODLFDELTAE"/>
    <property type="match status" value="1"/>
</dbReference>
<keyword evidence="5" id="KW-0430">Lectin</keyword>
<keyword evidence="12" id="KW-1185">Reference proteome</keyword>
<dbReference type="AlphaFoldDB" id="A0AAE0TA55"/>
<evidence type="ECO:0000256" key="8">
    <source>
        <dbReference type="ARBA" id="ARBA00023136"/>
    </source>
</evidence>
<protein>
    <recommendedName>
        <fullName evidence="10">EGF-like calcium-binding domain-containing protein</fullName>
    </recommendedName>
</protein>
<keyword evidence="4" id="KW-0732">Signal</keyword>
<evidence type="ECO:0000256" key="3">
    <source>
        <dbReference type="ARBA" id="ARBA00022692"/>
    </source>
</evidence>
<dbReference type="GO" id="GO:0005509">
    <property type="term" value="F:calcium ion binding"/>
    <property type="evidence" value="ECO:0007669"/>
    <property type="project" value="InterPro"/>
</dbReference>
<keyword evidence="6" id="KW-0677">Repeat</keyword>
<dbReference type="InterPro" id="IPR001881">
    <property type="entry name" value="EGF-like_Ca-bd_dom"/>
</dbReference>